<dbReference type="Pfam" id="PF03781">
    <property type="entry name" value="FGE-sulfatase"/>
    <property type="match status" value="1"/>
</dbReference>
<feature type="domain" description="Sulfatase-modifying factor enzyme-like" evidence="1">
    <location>
        <begin position="78"/>
        <end position="275"/>
    </location>
</feature>
<evidence type="ECO:0008006" key="5">
    <source>
        <dbReference type="Google" id="ProtNLM"/>
    </source>
</evidence>
<dbReference type="GO" id="GO:0120147">
    <property type="term" value="F:formylglycine-generating oxidase activity"/>
    <property type="evidence" value="ECO:0007669"/>
    <property type="project" value="TreeGrafter"/>
</dbReference>
<dbReference type="Proteomes" id="UP000239907">
    <property type="component" value="Unassembled WGS sequence"/>
</dbReference>
<accession>A0A2S7U3V3</accession>
<dbReference type="InterPro" id="IPR051043">
    <property type="entry name" value="Sulfatase_Mod_Factor_Kinase"/>
</dbReference>
<evidence type="ECO:0000259" key="2">
    <source>
        <dbReference type="Pfam" id="PF07589"/>
    </source>
</evidence>
<dbReference type="EMBL" id="MQWA01000001">
    <property type="protein sequence ID" value="PQJ29111.1"/>
    <property type="molecule type" value="Genomic_DNA"/>
</dbReference>
<dbReference type="Pfam" id="PF07589">
    <property type="entry name" value="PEP-CTERM"/>
    <property type="match status" value="1"/>
</dbReference>
<dbReference type="InterPro" id="IPR013424">
    <property type="entry name" value="Ice-binding_C"/>
</dbReference>
<feature type="domain" description="Ice-binding protein C-terminal" evidence="2">
    <location>
        <begin position="279"/>
        <end position="301"/>
    </location>
</feature>
<name>A0A2S7U3V3_9BACT</name>
<dbReference type="InterPro" id="IPR042095">
    <property type="entry name" value="SUMF_sf"/>
</dbReference>
<reference evidence="3 4" key="1">
    <citation type="submission" date="2016-12" db="EMBL/GenBank/DDBJ databases">
        <title>Study of bacterial adaptation to deep sea.</title>
        <authorList>
            <person name="Song J."/>
            <person name="Yoshizawa S."/>
            <person name="Kogure K."/>
        </authorList>
    </citation>
    <scope>NUCLEOTIDE SEQUENCE [LARGE SCALE GENOMIC DNA]</scope>
    <source>
        <strain evidence="3 4">SAORIC-165</strain>
    </source>
</reference>
<dbReference type="InterPro" id="IPR005532">
    <property type="entry name" value="SUMF_dom"/>
</dbReference>
<keyword evidence="4" id="KW-1185">Reference proteome</keyword>
<evidence type="ECO:0000313" key="4">
    <source>
        <dbReference type="Proteomes" id="UP000239907"/>
    </source>
</evidence>
<comment type="caution">
    <text evidence="3">The sequence shown here is derived from an EMBL/GenBank/DDBJ whole genome shotgun (WGS) entry which is preliminary data.</text>
</comment>
<evidence type="ECO:0000313" key="3">
    <source>
        <dbReference type="EMBL" id="PQJ29111.1"/>
    </source>
</evidence>
<dbReference type="NCBIfam" id="TIGR02595">
    <property type="entry name" value="PEP_CTERM"/>
    <property type="match status" value="1"/>
</dbReference>
<dbReference type="InterPro" id="IPR016187">
    <property type="entry name" value="CTDL_fold"/>
</dbReference>
<proteinExistence type="predicted"/>
<organism evidence="3 4">
    <name type="scientific">Rubritalea profundi</name>
    <dbReference type="NCBI Taxonomy" id="1658618"/>
    <lineage>
        <taxon>Bacteria</taxon>
        <taxon>Pseudomonadati</taxon>
        <taxon>Verrucomicrobiota</taxon>
        <taxon>Verrucomicrobiia</taxon>
        <taxon>Verrucomicrobiales</taxon>
        <taxon>Rubritaleaceae</taxon>
        <taxon>Rubritalea</taxon>
    </lineage>
</organism>
<protein>
    <recommendedName>
        <fullName evidence="5">Sulfatase-modifying factor enzyme domain-containing protein</fullName>
    </recommendedName>
</protein>
<gene>
    <name evidence="3" type="ORF">BSZ32_11825</name>
</gene>
<dbReference type="PANTHER" id="PTHR23150:SF19">
    <property type="entry name" value="FORMYLGLYCINE-GENERATING ENZYME"/>
    <property type="match status" value="1"/>
</dbReference>
<dbReference type="AlphaFoldDB" id="A0A2S7U3V3"/>
<dbReference type="PANTHER" id="PTHR23150">
    <property type="entry name" value="SULFATASE MODIFYING FACTOR 1, 2"/>
    <property type="match status" value="1"/>
</dbReference>
<sequence>MIYGAALMAAPMASADSFGTGGNAFTMDFVNIGNAGNVGDGTGYGSVDNNFRMGTHEVSESMIDSYNALSAGPDITQSNRGMDSPSTNVSWNEAARFVNWLNTSSGHSAAYQFDIAGGNDNIALWDSGDAGYEASNRFRNSNAHYFLPSENEMYKAAYYDPNKSGGAGYWDYATGSDTASTTTSGGVAAGTAVYSQSGPADVTKAGGLSAYGTMGQGGNVWEWSESGYDASNDSAAESRVFRGGGWFDYSLALQSSTRNGLSPGPENSAIGFRVAAVAAVPEPSSVTLLVLGAISLLMRRKRG</sequence>
<evidence type="ECO:0000259" key="1">
    <source>
        <dbReference type="Pfam" id="PF03781"/>
    </source>
</evidence>
<dbReference type="SUPFAM" id="SSF56436">
    <property type="entry name" value="C-type lectin-like"/>
    <property type="match status" value="1"/>
</dbReference>
<dbReference type="Gene3D" id="3.90.1580.10">
    <property type="entry name" value="paralog of FGE (formylglycine-generating enzyme)"/>
    <property type="match status" value="1"/>
</dbReference>